<reference evidence="2" key="1">
    <citation type="submission" date="2020-06" db="EMBL/GenBank/DDBJ databases">
        <authorList>
            <person name="Wan M."/>
            <person name="Gao X."/>
            <person name="Lv L.C."/>
        </authorList>
    </citation>
    <scope>NUCLEOTIDE SEQUENCE</scope>
    <source>
        <plasmid evidence="2">pHN111RT-1</plasmid>
    </source>
</reference>
<feature type="region of interest" description="Disordered" evidence="1">
    <location>
        <begin position="1"/>
        <end position="51"/>
    </location>
</feature>
<protein>
    <submittedName>
        <fullName evidence="2">Uncharacterized protein</fullName>
    </submittedName>
</protein>
<dbReference type="EMBL" id="MT647838">
    <property type="protein sequence ID" value="QQM12852.1"/>
    <property type="molecule type" value="Genomic_DNA"/>
</dbReference>
<evidence type="ECO:0000256" key="1">
    <source>
        <dbReference type="SAM" id="MobiDB-lite"/>
    </source>
</evidence>
<keyword evidence="2" id="KW-0614">Plasmid</keyword>
<organism evidence="2">
    <name type="scientific">Klebsiella pneumoniae</name>
    <dbReference type="NCBI Taxonomy" id="573"/>
    <lineage>
        <taxon>Bacteria</taxon>
        <taxon>Pseudomonadati</taxon>
        <taxon>Pseudomonadota</taxon>
        <taxon>Gammaproteobacteria</taxon>
        <taxon>Enterobacterales</taxon>
        <taxon>Enterobacteriaceae</taxon>
        <taxon>Klebsiella/Raoultella group</taxon>
        <taxon>Klebsiella</taxon>
        <taxon>Klebsiella pneumoniae complex</taxon>
    </lineage>
</organism>
<accession>A0A7T7GQZ8</accession>
<proteinExistence type="predicted"/>
<name>A0A7T7GQZ8_KLEPN</name>
<geneLocation type="plasmid" evidence="2">
    <name>pHN111RT-1</name>
</geneLocation>
<dbReference type="AlphaFoldDB" id="A0A7T7GQZ8"/>
<evidence type="ECO:0000313" key="2">
    <source>
        <dbReference type="EMBL" id="QQM12852.1"/>
    </source>
</evidence>
<feature type="compositionally biased region" description="Polar residues" evidence="1">
    <location>
        <begin position="19"/>
        <end position="30"/>
    </location>
</feature>
<sequence length="163" mass="17228">MVMPSGARSKARPDGKPFTWSSPETPTNRTVAPLPAPGTSSSVNGRAPPVVASSRSCSRTIRRMVSMSSWVSSARANIRRSASCCQGLSPPAHPIISSNNGISVSFPDPPIKGRAQLDGKWPAPSRCFAVFRLPAFLTATLVACPVVTLHGQNFCMLASIKPL</sequence>